<evidence type="ECO:0000256" key="1">
    <source>
        <dbReference type="ARBA" id="ARBA00004141"/>
    </source>
</evidence>
<dbReference type="Proteomes" id="UP000192596">
    <property type="component" value="Unassembled WGS sequence"/>
</dbReference>
<reference evidence="5" key="1">
    <citation type="submission" date="2017-03" db="EMBL/GenBank/DDBJ databases">
        <title>Genomes of endolithic fungi from Antarctica.</title>
        <authorList>
            <person name="Coleine C."/>
            <person name="Masonjones S."/>
            <person name="Stajich J.E."/>
        </authorList>
    </citation>
    <scope>NUCLEOTIDE SEQUENCE [LARGE SCALE GENOMIC DNA]</scope>
    <source>
        <strain evidence="5">CCFEE 5527</strain>
    </source>
</reference>
<feature type="transmembrane region" description="Helical" evidence="3">
    <location>
        <begin position="190"/>
        <end position="210"/>
    </location>
</feature>
<dbReference type="InParanoid" id="A0A1V8SNR2"/>
<dbReference type="GO" id="GO:0016020">
    <property type="term" value="C:membrane"/>
    <property type="evidence" value="ECO:0007669"/>
    <property type="project" value="UniProtKB-SubCell"/>
</dbReference>
<keyword evidence="3" id="KW-0472">Membrane</keyword>
<evidence type="ECO:0000256" key="3">
    <source>
        <dbReference type="SAM" id="Phobius"/>
    </source>
</evidence>
<name>A0A1V8SNR2_9PEZI</name>
<feature type="transmembrane region" description="Helical" evidence="3">
    <location>
        <begin position="334"/>
        <end position="351"/>
    </location>
</feature>
<keyword evidence="3" id="KW-0812">Transmembrane</keyword>
<feature type="transmembrane region" description="Helical" evidence="3">
    <location>
        <begin position="272"/>
        <end position="291"/>
    </location>
</feature>
<dbReference type="AlphaFoldDB" id="A0A1V8SNR2"/>
<dbReference type="Gene3D" id="1.20.1250.20">
    <property type="entry name" value="MFS general substrate transporter like domains"/>
    <property type="match status" value="2"/>
</dbReference>
<dbReference type="GO" id="GO:0022857">
    <property type="term" value="F:transmembrane transporter activity"/>
    <property type="evidence" value="ECO:0007669"/>
    <property type="project" value="InterPro"/>
</dbReference>
<accession>A0A1V8SNR2</accession>
<feature type="transmembrane region" description="Helical" evidence="3">
    <location>
        <begin position="443"/>
        <end position="463"/>
    </location>
</feature>
<organism evidence="4 5">
    <name type="scientific">Cryoendolithus antarcticus</name>
    <dbReference type="NCBI Taxonomy" id="1507870"/>
    <lineage>
        <taxon>Eukaryota</taxon>
        <taxon>Fungi</taxon>
        <taxon>Dikarya</taxon>
        <taxon>Ascomycota</taxon>
        <taxon>Pezizomycotina</taxon>
        <taxon>Dothideomycetes</taxon>
        <taxon>Dothideomycetidae</taxon>
        <taxon>Cladosporiales</taxon>
        <taxon>Cladosporiaceae</taxon>
        <taxon>Cryoendolithus</taxon>
    </lineage>
</organism>
<comment type="similarity">
    <text evidence="2">Belongs to the major facilitator superfamily. Monocarboxylate porter (TC 2.A.1.13) family.</text>
</comment>
<dbReference type="PANTHER" id="PTHR11360:SF287">
    <property type="entry name" value="MFS MONOCARBOXYLATE TRANSPORTER"/>
    <property type="match status" value="1"/>
</dbReference>
<dbReference type="InterPro" id="IPR011701">
    <property type="entry name" value="MFS"/>
</dbReference>
<comment type="caution">
    <text evidence="4">The sequence shown here is derived from an EMBL/GenBank/DDBJ whole genome shotgun (WGS) entry which is preliminary data.</text>
</comment>
<dbReference type="InterPro" id="IPR050327">
    <property type="entry name" value="Proton-linked_MCT"/>
</dbReference>
<evidence type="ECO:0008006" key="6">
    <source>
        <dbReference type="Google" id="ProtNLM"/>
    </source>
</evidence>
<feature type="transmembrane region" description="Helical" evidence="3">
    <location>
        <begin position="303"/>
        <end position="322"/>
    </location>
</feature>
<keyword evidence="3" id="KW-1133">Transmembrane helix</keyword>
<gene>
    <name evidence="4" type="ORF">B0A48_13091</name>
</gene>
<feature type="transmembrane region" description="Helical" evidence="3">
    <location>
        <begin position="398"/>
        <end position="423"/>
    </location>
</feature>
<feature type="transmembrane region" description="Helical" evidence="3">
    <location>
        <begin position="222"/>
        <end position="242"/>
    </location>
</feature>
<feature type="transmembrane region" description="Helical" evidence="3">
    <location>
        <begin position="357"/>
        <end position="377"/>
    </location>
</feature>
<dbReference type="PANTHER" id="PTHR11360">
    <property type="entry name" value="MONOCARBOXYLATE TRANSPORTER"/>
    <property type="match status" value="1"/>
</dbReference>
<feature type="transmembrane region" description="Helical" evidence="3">
    <location>
        <begin position="101"/>
        <end position="124"/>
    </location>
</feature>
<feature type="transmembrane region" description="Helical" evidence="3">
    <location>
        <begin position="136"/>
        <end position="155"/>
    </location>
</feature>
<feature type="transmembrane region" description="Helical" evidence="3">
    <location>
        <begin position="161"/>
        <end position="181"/>
    </location>
</feature>
<proteinExistence type="inferred from homology"/>
<evidence type="ECO:0000313" key="4">
    <source>
        <dbReference type="EMBL" id="OQO00601.1"/>
    </source>
</evidence>
<dbReference type="EMBL" id="NAJO01000034">
    <property type="protein sequence ID" value="OQO00601.1"/>
    <property type="molecule type" value="Genomic_DNA"/>
</dbReference>
<comment type="subcellular location">
    <subcellularLocation>
        <location evidence="1">Membrane</location>
        <topology evidence="1">Multi-pass membrane protein</topology>
    </subcellularLocation>
</comment>
<dbReference type="Pfam" id="PF07690">
    <property type="entry name" value="MFS_1"/>
    <property type="match status" value="1"/>
</dbReference>
<feature type="transmembrane region" description="Helical" evidence="3">
    <location>
        <begin position="62"/>
        <end position="81"/>
    </location>
</feature>
<dbReference type="SUPFAM" id="SSF103473">
    <property type="entry name" value="MFS general substrate transporter"/>
    <property type="match status" value="1"/>
</dbReference>
<evidence type="ECO:0000256" key="2">
    <source>
        <dbReference type="ARBA" id="ARBA00006727"/>
    </source>
</evidence>
<evidence type="ECO:0000313" key="5">
    <source>
        <dbReference type="Proteomes" id="UP000192596"/>
    </source>
</evidence>
<protein>
    <recommendedName>
        <fullName evidence="6">Major facilitator superfamily (MFS) profile domain-containing protein</fullName>
    </recommendedName>
</protein>
<dbReference type="InterPro" id="IPR036259">
    <property type="entry name" value="MFS_trans_sf"/>
</dbReference>
<sequence>MYKSSSALSLDDNVPDAEAVPLQSLKRSSIDSLASSDLSQLLADDASDASSLDKPIDGGRQAWIVFFGCWIIEFTIWSLPLSYGVFQEYYSKHELFKSSTAIPTVGTLTAGTSNLCMPFMSMVAARWPQYRRTQMIAGWVICVIALLGASLANSIETLLLYQGFLYGFGWVTHYTPVMFILNEWFDKQRGLVYGILFSASGVAGLGQPALLNWMLRRFDFKITFRVYALAVICVSGPGLFLIRSRDVPRKPLVPTKALTSLRPIVRSLQFQLIAFAVFVQGLGFFIPRIYINSYSSDLGLSQSSGAFLLALISLSQVCGQIGQGWVSDRLDVRIPMSVSTLLCGLAALLLWGPAKTFWPLVFLALTWGLLSASYSVLYSRMCTFLVGKEDIDRDSVVMLMYGIFSFERGISGALAGPISSWLIGSSEQTIDLAAYGLGKYAGIVWFTGICMLVAATMGIGRLLPLK</sequence>
<keyword evidence="5" id="KW-1185">Reference proteome</keyword>
<dbReference type="OrthoDB" id="2213137at2759"/>